<dbReference type="InterPro" id="IPR002999">
    <property type="entry name" value="Tudor"/>
</dbReference>
<organism evidence="15 16">
    <name type="scientific">Anopheles quadriannulatus</name>
    <name type="common">Mosquito</name>
    <dbReference type="NCBI Taxonomy" id="34691"/>
    <lineage>
        <taxon>Eukaryota</taxon>
        <taxon>Metazoa</taxon>
        <taxon>Ecdysozoa</taxon>
        <taxon>Arthropoda</taxon>
        <taxon>Hexapoda</taxon>
        <taxon>Insecta</taxon>
        <taxon>Pterygota</taxon>
        <taxon>Neoptera</taxon>
        <taxon>Endopterygota</taxon>
        <taxon>Diptera</taxon>
        <taxon>Nematocera</taxon>
        <taxon>Culicoidea</taxon>
        <taxon>Culicidae</taxon>
        <taxon>Anophelinae</taxon>
        <taxon>Anopheles</taxon>
    </lineage>
</organism>
<dbReference type="Gene3D" id="2.60.40.790">
    <property type="match status" value="1"/>
</dbReference>
<feature type="region of interest" description="Disordered" evidence="13">
    <location>
        <begin position="1947"/>
        <end position="1978"/>
    </location>
</feature>
<feature type="compositionally biased region" description="Low complexity" evidence="13">
    <location>
        <begin position="380"/>
        <end position="391"/>
    </location>
</feature>
<dbReference type="InterPro" id="IPR008978">
    <property type="entry name" value="HSP20-like_chaperone"/>
</dbReference>
<feature type="compositionally biased region" description="Low complexity" evidence="13">
    <location>
        <begin position="1947"/>
        <end position="1956"/>
    </location>
</feature>
<dbReference type="Pfam" id="PF00270">
    <property type="entry name" value="DEAD"/>
    <property type="match status" value="1"/>
</dbReference>
<dbReference type="VEuPathDB" id="VectorBase:AQUA007389"/>
<evidence type="ECO:0000256" key="9">
    <source>
        <dbReference type="ARBA" id="ARBA00022871"/>
    </source>
</evidence>
<feature type="region of interest" description="Disordered" evidence="13">
    <location>
        <begin position="459"/>
        <end position="549"/>
    </location>
</feature>
<evidence type="ECO:0000313" key="16">
    <source>
        <dbReference type="Proteomes" id="UP000076407"/>
    </source>
</evidence>
<keyword evidence="10" id="KW-0943">RNA-mediated gene silencing</keyword>
<keyword evidence="7" id="KW-0347">Helicase</keyword>
<dbReference type="PANTHER" id="PTHR22655:SF2">
    <property type="entry name" value="ATP-DEPENDENT RNA HELICASE TDRD12-RELATED"/>
    <property type="match status" value="1"/>
</dbReference>
<dbReference type="GO" id="GO:0007283">
    <property type="term" value="P:spermatogenesis"/>
    <property type="evidence" value="ECO:0007669"/>
    <property type="project" value="UniProtKB-KW"/>
</dbReference>
<dbReference type="GO" id="GO:0005737">
    <property type="term" value="C:cytoplasm"/>
    <property type="evidence" value="ECO:0007669"/>
    <property type="project" value="UniProtKB-ARBA"/>
</dbReference>
<dbReference type="SUPFAM" id="SSF52540">
    <property type="entry name" value="P-loop containing nucleoside triphosphate hydrolases"/>
    <property type="match status" value="2"/>
</dbReference>
<feature type="compositionally biased region" description="Basic and acidic residues" evidence="13">
    <location>
        <begin position="1372"/>
        <end position="1409"/>
    </location>
</feature>
<dbReference type="InterPro" id="IPR007052">
    <property type="entry name" value="CS_dom"/>
</dbReference>
<protein>
    <recommendedName>
        <fullName evidence="1">RNA helicase</fullName>
        <ecNumber evidence="1">3.6.4.13</ecNumber>
    </recommendedName>
</protein>
<evidence type="ECO:0000313" key="15">
    <source>
        <dbReference type="EnsemblMetazoa" id="AQUA007389-PA"/>
    </source>
</evidence>
<keyword evidence="3" id="KW-0677">Repeat</keyword>
<dbReference type="Proteomes" id="UP000076407">
    <property type="component" value="Unassembled WGS sequence"/>
</dbReference>
<dbReference type="Pfam" id="PF00567">
    <property type="entry name" value="TUDOR"/>
    <property type="match status" value="3"/>
</dbReference>
<dbReference type="GO" id="GO:0042078">
    <property type="term" value="P:germ-line stem cell division"/>
    <property type="evidence" value="ECO:0007669"/>
    <property type="project" value="TreeGrafter"/>
</dbReference>
<dbReference type="Gene3D" id="2.30.30.140">
    <property type="match status" value="3"/>
</dbReference>
<dbReference type="PANTHER" id="PTHR22655">
    <property type="entry name" value="ATP-DEPENDENT RNA HELICASE TDRD12-RELATED"/>
    <property type="match status" value="1"/>
</dbReference>
<feature type="compositionally biased region" description="Low complexity" evidence="13">
    <location>
        <begin position="342"/>
        <end position="351"/>
    </location>
</feature>
<reference evidence="15" key="1">
    <citation type="submission" date="2020-05" db="UniProtKB">
        <authorList>
            <consortium name="EnsemblMetazoa"/>
        </authorList>
    </citation>
    <scope>IDENTIFICATION</scope>
    <source>
        <strain evidence="15">SANGQUA</strain>
    </source>
</reference>
<evidence type="ECO:0000256" key="10">
    <source>
        <dbReference type="ARBA" id="ARBA00023158"/>
    </source>
</evidence>
<feature type="region of interest" description="Disordered" evidence="13">
    <location>
        <begin position="251"/>
        <end position="272"/>
    </location>
</feature>
<feature type="compositionally biased region" description="Acidic residues" evidence="13">
    <location>
        <begin position="1961"/>
        <end position="1972"/>
    </location>
</feature>
<name>A0A182XC41_ANOQN</name>
<dbReference type="GO" id="GO:0003676">
    <property type="term" value="F:nucleic acid binding"/>
    <property type="evidence" value="ECO:0007669"/>
    <property type="project" value="InterPro"/>
</dbReference>
<dbReference type="GO" id="GO:0051321">
    <property type="term" value="P:meiotic cell cycle"/>
    <property type="evidence" value="ECO:0007669"/>
    <property type="project" value="UniProtKB-KW"/>
</dbReference>
<keyword evidence="4" id="KW-0547">Nucleotide-binding</keyword>
<dbReference type="GO" id="GO:0003724">
    <property type="term" value="F:RNA helicase activity"/>
    <property type="evidence" value="ECO:0007669"/>
    <property type="project" value="UniProtKB-EC"/>
</dbReference>
<evidence type="ECO:0000256" key="7">
    <source>
        <dbReference type="ARBA" id="ARBA00022806"/>
    </source>
</evidence>
<dbReference type="GO" id="GO:0031047">
    <property type="term" value="P:regulatory ncRNA-mediated gene silencing"/>
    <property type="evidence" value="ECO:0007669"/>
    <property type="project" value="UniProtKB-KW"/>
</dbReference>
<feature type="compositionally biased region" description="Polar residues" evidence="13">
    <location>
        <begin position="1410"/>
        <end position="1426"/>
    </location>
</feature>
<evidence type="ECO:0000256" key="3">
    <source>
        <dbReference type="ARBA" id="ARBA00022737"/>
    </source>
</evidence>
<keyword evidence="5" id="KW-0221">Differentiation</keyword>
<evidence type="ECO:0000256" key="4">
    <source>
        <dbReference type="ARBA" id="ARBA00022741"/>
    </source>
</evidence>
<dbReference type="PROSITE" id="PS51203">
    <property type="entry name" value="CS"/>
    <property type="match status" value="1"/>
</dbReference>
<dbReference type="InterPro" id="IPR011545">
    <property type="entry name" value="DEAD/DEAH_box_helicase_dom"/>
</dbReference>
<dbReference type="CDD" id="cd20435">
    <property type="entry name" value="Tudor_TDRD12_rpt2"/>
    <property type="match status" value="1"/>
</dbReference>
<evidence type="ECO:0000259" key="14">
    <source>
        <dbReference type="PROSITE" id="PS51203"/>
    </source>
</evidence>
<proteinExistence type="predicted"/>
<evidence type="ECO:0000256" key="2">
    <source>
        <dbReference type="ARBA" id="ARBA00022473"/>
    </source>
</evidence>
<dbReference type="SMART" id="SM00333">
    <property type="entry name" value="TUDOR"/>
    <property type="match status" value="2"/>
</dbReference>
<keyword evidence="8" id="KW-0067">ATP-binding</keyword>
<evidence type="ECO:0000256" key="1">
    <source>
        <dbReference type="ARBA" id="ARBA00012552"/>
    </source>
</evidence>
<evidence type="ECO:0000256" key="6">
    <source>
        <dbReference type="ARBA" id="ARBA00022801"/>
    </source>
</evidence>
<dbReference type="InterPro" id="IPR027417">
    <property type="entry name" value="P-loop_NTPase"/>
</dbReference>
<keyword evidence="16" id="KW-1185">Reference proteome</keyword>
<evidence type="ECO:0000256" key="8">
    <source>
        <dbReference type="ARBA" id="ARBA00022840"/>
    </source>
</evidence>
<dbReference type="SUPFAM" id="SSF63748">
    <property type="entry name" value="Tudor/PWWP/MBT"/>
    <property type="match status" value="3"/>
</dbReference>
<dbReference type="SUPFAM" id="SSF49764">
    <property type="entry name" value="HSP20-like chaperones"/>
    <property type="match status" value="1"/>
</dbReference>
<evidence type="ECO:0000256" key="12">
    <source>
        <dbReference type="ARBA" id="ARBA00047984"/>
    </source>
</evidence>
<sequence length="1978" mass="221354">MGTPEHQSNRSPSTMEARIFITHYVNPHQFWYKPFHPGSRKKQQKQLQDAIDEYCEQHYLNQSIGHYEPVFGEVVAFYDPSLARWTRCSVDGVRVDGKGTQRYRLWSIDEGCPKTVGIEQLRPLPDHFHDRSTSGVKRGAIKNIFPAQCVFDPREEQLRIMECGGWAETANIMLRSFIDSNQQLCFTSVTPYTVGKESIHFGDLLFVTKSKTYNAANLLVENAMGLTVEPKNFIIQMLEMDATFSTRPSSIVSGSLSQGNSSGDTYTIPVDQQRNEGFSLLNGVNEREFDESVSMVGTGAKNNQPVVAADPLPVRQPPPPSVPVASTATSDRTPVPREASKSSESSGSKKSIGLAQKLKLLKAQKLKTASPNTSKERESSSTGTGSQASGHHSNRDPFEQIRKDAYALTIDVGLSEKAEYELFKAAKATETSTAKVEEAPPMEHKPKVLENAAVVPTKAVEPKAKTPTKPVQVQVTPTKASPQPHETTPSPAANNSNASTEMTPPSGAGGGSSLKQRLMQRIANAKAQQQSKQKQEPEQPKQSPELSFAPAGITNDQLIQRYLEQPTVQSNAEMKKFEKVIQGEKCIFSRRSHYRVLVHGAKTPKPIDRIAAANFSPRVHQELDQLGIKSLQRLQAYSWPHILRENSFICVNGASTGKTFAYLPAVCSVVQRQIEESLVEAASGPVAIIATYTSREVQRIAFFCRKLLHSEAHADLAVVECYGIRDVTKACNLLYNSCAILVTTAPGYRRLYELAPEAFARKRIQTVVIDNLEEILSHFGPELQLLCKNCDKEGLQMIVTAGYWMPMLAKFLQRYRNMVICIGAFLEAAVYAKARFVIQTFVGEERKQTELIRHLKQHDYRSERTIVFGNDSDDLVPIVNALRQNSINHIVGSERMVLQQHAGFSNWDELQPGDMVVLVCSDTVLGDLKISKAQHIIHYSLAATWSSFTRRYACSFGYYDCPYLPAKGKEGGKGPASSLVLLNEKNNQQLPRLVDFLELHQEQIPEELAVNAQKIRSILESSRVASGRAVSMLCTYILGFAVCRAARNCVFRHTLTLYDLAPDSVPRSGKVRMKICHVFSPAHFAARLEHHCPAGESEWTVLNDIKRYMLQDMALQVYFNNESRHQMHGDPHRNDLCVVFEDQKYWRCQIINYDETKTDNVEVQLLAIDTGRIMHMKAYALLHLPEQFRALPAQAINVRLAAVVPHDYEQDWDKIATNTVRRWIENYATRPNCSIQGNVLLALKDTVWVDELYLVEELDWMKTAVTVERIRASLIAKQYGVGDKESFERIRKLVRDCERHGMQLLRREVEELERDGKAGAAAAMDDVLEMVEGVGDDELMRGGIGTGEISFDSNETLKLLVHVDVPIKDDQGMRVSDDEHEKHHDSSESDDRGKQISDEEHGKEAEKMNTTESSATSDGIDNGKRQQTTIAYATPPAEHDDDDDEGEVLQKLPEIVTTPAAEESFAEDTDIVQSKLMPIEADSTMSSSSSFELVSPAQEATAQYQFDSLLVGKNYSVMIGHYLTPDNFYVSQSNRIREVDALIKEFTKEPLTPLNHPRVGQHCLALFENFYHRGRIVSVLSEGREVDVFLVDFGGTVRCREIFKASDNLLSSVPFLAIKGSFAHIHPPGGATEWTGEVADAIYDRWLEQHNQGTMYAIVTKVLPWVPQDGEQRIEGCHRYEMVLCDANSQDMFSIASDIVYDGLAMWVGNEDGVSSTVPDTDEDDNFTQVNFTHEELMELMQKASSAPRNGGAAHGPARAIKEPVPDSRCNVAEQLPVEKKVAGRSLETSDDEKSAIRAARRQRRTLKELRLDCDYRFPSTVWDQDKYFVLLHVHAPDVRRYNLALTHTSLLLQFVREDEGERFVLGLTLRNPIVPRDSVHGVRGLTIVLRLRKLVPGLRWPTLDTLGSKRLRWVQFGRGGGAGDSSSDEMVKENRWKDLLRAHLDSSSVDSVGSGNEQTLQDDSDAEDEDGVFLGLN</sequence>
<dbReference type="EC" id="3.6.4.13" evidence="1"/>
<keyword evidence="11" id="KW-0469">Meiosis</keyword>
<comment type="catalytic activity">
    <reaction evidence="12">
        <text>ATP + H2O = ADP + phosphate + H(+)</text>
        <dbReference type="Rhea" id="RHEA:13065"/>
        <dbReference type="ChEBI" id="CHEBI:15377"/>
        <dbReference type="ChEBI" id="CHEBI:15378"/>
        <dbReference type="ChEBI" id="CHEBI:30616"/>
        <dbReference type="ChEBI" id="CHEBI:43474"/>
        <dbReference type="ChEBI" id="CHEBI:456216"/>
        <dbReference type="EC" id="3.6.4.13"/>
    </reaction>
</comment>
<dbReference type="STRING" id="34691.A0A182XC41"/>
<dbReference type="Gene3D" id="3.40.50.300">
    <property type="entry name" value="P-loop containing nucleotide triphosphate hydrolases"/>
    <property type="match status" value="2"/>
</dbReference>
<evidence type="ECO:0000256" key="13">
    <source>
        <dbReference type="SAM" id="MobiDB-lite"/>
    </source>
</evidence>
<feature type="region of interest" description="Disordered" evidence="13">
    <location>
        <begin position="297"/>
        <end position="351"/>
    </location>
</feature>
<feature type="region of interest" description="Disordered" evidence="13">
    <location>
        <begin position="1372"/>
        <end position="1426"/>
    </location>
</feature>
<feature type="compositionally biased region" description="Polar residues" evidence="13">
    <location>
        <begin position="469"/>
        <end position="503"/>
    </location>
</feature>
<keyword evidence="9" id="KW-0744">Spermatogenesis</keyword>
<accession>A0A182XC41</accession>
<dbReference type="Gene3D" id="2.40.50.90">
    <property type="match status" value="1"/>
</dbReference>
<dbReference type="CDD" id="cd06463">
    <property type="entry name" value="p23_like"/>
    <property type="match status" value="1"/>
</dbReference>
<dbReference type="InterPro" id="IPR035437">
    <property type="entry name" value="SNase_OB-fold_sf"/>
</dbReference>
<keyword evidence="6" id="KW-0378">Hydrolase</keyword>
<keyword evidence="2" id="KW-0217">Developmental protein</keyword>
<feature type="domain" description="CS" evidence="14">
    <location>
        <begin position="1816"/>
        <end position="1905"/>
    </location>
</feature>
<dbReference type="GO" id="GO:0016787">
    <property type="term" value="F:hydrolase activity"/>
    <property type="evidence" value="ECO:0007669"/>
    <property type="project" value="UniProtKB-KW"/>
</dbReference>
<evidence type="ECO:0000256" key="11">
    <source>
        <dbReference type="ARBA" id="ARBA00023254"/>
    </source>
</evidence>
<dbReference type="GO" id="GO:0005524">
    <property type="term" value="F:ATP binding"/>
    <property type="evidence" value="ECO:0007669"/>
    <property type="project" value="UniProtKB-KW"/>
</dbReference>
<evidence type="ECO:0000256" key="5">
    <source>
        <dbReference type="ARBA" id="ARBA00022782"/>
    </source>
</evidence>
<dbReference type="EnsemblMetazoa" id="AQUA007389-RA">
    <property type="protein sequence ID" value="AQUA007389-PA"/>
    <property type="gene ID" value="AQUA007389"/>
</dbReference>
<feature type="region of interest" description="Disordered" evidence="13">
    <location>
        <begin position="363"/>
        <end position="398"/>
    </location>
</feature>